<dbReference type="PANTHER" id="PTHR43968">
    <property type="match status" value="1"/>
</dbReference>
<dbReference type="Gene3D" id="3.40.30.10">
    <property type="entry name" value="Glutaredoxin"/>
    <property type="match status" value="1"/>
</dbReference>
<reference evidence="2 3" key="1">
    <citation type="submission" date="2018-08" db="EMBL/GenBank/DDBJ databases">
        <title>Parvularcula sp. SM1705, isolated from surface water of the South Sea China.</title>
        <authorList>
            <person name="Sun L."/>
        </authorList>
    </citation>
    <scope>NUCLEOTIDE SEQUENCE [LARGE SCALE GENOMIC DNA]</scope>
    <source>
        <strain evidence="2 3">SM1705</strain>
    </source>
</reference>
<dbReference type="SUPFAM" id="SSF47616">
    <property type="entry name" value="GST C-terminal domain-like"/>
    <property type="match status" value="1"/>
</dbReference>
<dbReference type="CDD" id="cd03205">
    <property type="entry name" value="GST_C_6"/>
    <property type="match status" value="1"/>
</dbReference>
<evidence type="ECO:0000313" key="3">
    <source>
        <dbReference type="Proteomes" id="UP000264589"/>
    </source>
</evidence>
<dbReference type="PROSITE" id="PS50404">
    <property type="entry name" value="GST_NTER"/>
    <property type="match status" value="1"/>
</dbReference>
<evidence type="ECO:0000259" key="1">
    <source>
        <dbReference type="PROSITE" id="PS50404"/>
    </source>
</evidence>
<keyword evidence="3" id="KW-1185">Reference proteome</keyword>
<dbReference type="FunCoup" id="A0A371RII0">
    <property type="interactions" value="16"/>
</dbReference>
<evidence type="ECO:0000313" key="2">
    <source>
        <dbReference type="EMBL" id="RFB05263.1"/>
    </source>
</evidence>
<keyword evidence="2" id="KW-0808">Transferase</keyword>
<proteinExistence type="predicted"/>
<sequence length="219" mass="24608">MQDFAPRPLNAQRTKSQAMKLIYTNASPYARKARIVALEDGIDLELIWHHPTAEGSKVPDFNPLGKVPALILDDGTLIIDSPVICEFLDQHERTPSLVPAAGPDRMRVKTLEAIADGIMDATVASVLETRRDPSERSPYWLTRWEEAIRRALPLLEGQLLADESFNLGTIASISALHYLDFRFPEQAYLEPHPALSEWLKSHENRDSIVQTMPFDGPSR</sequence>
<dbReference type="GO" id="GO:0016740">
    <property type="term" value="F:transferase activity"/>
    <property type="evidence" value="ECO:0007669"/>
    <property type="project" value="UniProtKB-KW"/>
</dbReference>
<dbReference type="SUPFAM" id="SSF52833">
    <property type="entry name" value="Thioredoxin-like"/>
    <property type="match status" value="1"/>
</dbReference>
<protein>
    <submittedName>
        <fullName evidence="2">Glutathione S-transferase</fullName>
    </submittedName>
</protein>
<dbReference type="PANTHER" id="PTHR43968:SF6">
    <property type="entry name" value="GLUTATHIONE S-TRANSFERASE OMEGA"/>
    <property type="match status" value="1"/>
</dbReference>
<dbReference type="InterPro" id="IPR036282">
    <property type="entry name" value="Glutathione-S-Trfase_C_sf"/>
</dbReference>
<dbReference type="EMBL" id="QUQO01000001">
    <property type="protein sequence ID" value="RFB05263.1"/>
    <property type="molecule type" value="Genomic_DNA"/>
</dbReference>
<dbReference type="Proteomes" id="UP000264589">
    <property type="component" value="Unassembled WGS sequence"/>
</dbReference>
<accession>A0A371RII0</accession>
<comment type="caution">
    <text evidence="2">The sequence shown here is derived from an EMBL/GenBank/DDBJ whole genome shotgun (WGS) entry which is preliminary data.</text>
</comment>
<feature type="domain" description="GST N-terminal" evidence="1">
    <location>
        <begin position="17"/>
        <end position="96"/>
    </location>
</feature>
<dbReference type="Pfam" id="PF13409">
    <property type="entry name" value="GST_N_2"/>
    <property type="match status" value="1"/>
</dbReference>
<dbReference type="InterPro" id="IPR050983">
    <property type="entry name" value="GST_Omega/HSP26"/>
</dbReference>
<name>A0A371RII0_9PROT</name>
<dbReference type="InterPro" id="IPR004045">
    <property type="entry name" value="Glutathione_S-Trfase_N"/>
</dbReference>
<dbReference type="InParanoid" id="A0A371RII0"/>
<dbReference type="Gene3D" id="1.20.1050.10">
    <property type="match status" value="1"/>
</dbReference>
<dbReference type="InterPro" id="IPR036249">
    <property type="entry name" value="Thioredoxin-like_sf"/>
</dbReference>
<dbReference type="AlphaFoldDB" id="A0A371RII0"/>
<gene>
    <name evidence="2" type="ORF">DX908_08340</name>
</gene>
<organism evidence="2 3">
    <name type="scientific">Parvularcula marina</name>
    <dbReference type="NCBI Taxonomy" id="2292771"/>
    <lineage>
        <taxon>Bacteria</taxon>
        <taxon>Pseudomonadati</taxon>
        <taxon>Pseudomonadota</taxon>
        <taxon>Alphaproteobacteria</taxon>
        <taxon>Parvularculales</taxon>
        <taxon>Parvularculaceae</taxon>
        <taxon>Parvularcula</taxon>
    </lineage>
</organism>
<dbReference type="GO" id="GO:0005737">
    <property type="term" value="C:cytoplasm"/>
    <property type="evidence" value="ECO:0007669"/>
    <property type="project" value="TreeGrafter"/>
</dbReference>
<dbReference type="CDD" id="cd03049">
    <property type="entry name" value="GST_N_3"/>
    <property type="match status" value="1"/>
</dbReference>